<evidence type="ECO:0008006" key="4">
    <source>
        <dbReference type="Google" id="ProtNLM"/>
    </source>
</evidence>
<evidence type="ECO:0000313" key="3">
    <source>
        <dbReference type="Proteomes" id="UP000287830"/>
    </source>
</evidence>
<dbReference type="Proteomes" id="UP000287830">
    <property type="component" value="Unassembled WGS sequence"/>
</dbReference>
<protein>
    <recommendedName>
        <fullName evidence="4">DUF2277 domain-containing protein</fullName>
    </recommendedName>
</protein>
<comment type="caution">
    <text evidence="2">The sequence shown here is derived from an EMBL/GenBank/DDBJ whole genome shotgun (WGS) entry which is preliminary data.</text>
</comment>
<accession>A0A7U9L245</accession>
<dbReference type="GeneID" id="95626170"/>
<feature type="region of interest" description="Disordered" evidence="1">
    <location>
        <begin position="65"/>
        <end position="99"/>
    </location>
</feature>
<name>A0A7U9L245_9ACTN</name>
<organism evidence="2 3">
    <name type="scientific">Streptomyces chrestomyceticus JCM 4735</name>
    <dbReference type="NCBI Taxonomy" id="1306181"/>
    <lineage>
        <taxon>Bacteria</taxon>
        <taxon>Bacillati</taxon>
        <taxon>Actinomycetota</taxon>
        <taxon>Actinomycetes</taxon>
        <taxon>Kitasatosporales</taxon>
        <taxon>Streptomycetaceae</taxon>
        <taxon>Streptomyces</taxon>
    </lineage>
</organism>
<feature type="compositionally biased region" description="Polar residues" evidence="1">
    <location>
        <begin position="89"/>
        <end position="99"/>
    </location>
</feature>
<evidence type="ECO:0000256" key="1">
    <source>
        <dbReference type="SAM" id="MobiDB-lite"/>
    </source>
</evidence>
<reference evidence="2 3" key="1">
    <citation type="submission" date="2018-11" db="EMBL/GenBank/DDBJ databases">
        <title>Whole genome sequence of Streptomyces chrestomyceticus NBRC 13444(T).</title>
        <authorList>
            <person name="Komaki H."/>
            <person name="Tamura T."/>
        </authorList>
    </citation>
    <scope>NUCLEOTIDE SEQUENCE [LARGE SCALE GENOMIC DNA]</scope>
    <source>
        <strain evidence="2 3">NBRC 13444</strain>
    </source>
</reference>
<feature type="compositionally biased region" description="Gly residues" evidence="1">
    <location>
        <begin position="69"/>
        <end position="81"/>
    </location>
</feature>
<dbReference type="InterPro" id="IPR018735">
    <property type="entry name" value="DUF2277"/>
</dbReference>
<dbReference type="RefSeq" id="WP_244955495.1">
    <property type="nucleotide sequence ID" value="NZ_BHZC01000001.1"/>
</dbReference>
<dbReference type="EMBL" id="BHZC01000001">
    <property type="protein sequence ID" value="GCD39664.1"/>
    <property type="molecule type" value="Genomic_DNA"/>
</dbReference>
<evidence type="ECO:0000313" key="2">
    <source>
        <dbReference type="EMBL" id="GCD39664.1"/>
    </source>
</evidence>
<gene>
    <name evidence="2" type="ORF">OEIGOIKO_07520</name>
</gene>
<dbReference type="AlphaFoldDB" id="A0A7U9L245"/>
<proteinExistence type="predicted"/>
<dbReference type="Pfam" id="PF10041">
    <property type="entry name" value="DUF2277"/>
    <property type="match status" value="1"/>
</dbReference>
<sequence length="99" mass="10139">MCRSIKTLRPPATPDVTEDDIRAAALQYVRKVSGFRAPAAHNREVFEQAVDAVTAATHDLLAGLHIRGRSGGNGNGGGGDEAGQPLGASGNSSSARTGK</sequence>